<evidence type="ECO:0000259" key="3">
    <source>
        <dbReference type="PROSITE" id="PS50103"/>
    </source>
</evidence>
<feature type="compositionally biased region" description="Low complexity" evidence="2">
    <location>
        <begin position="160"/>
        <end position="173"/>
    </location>
</feature>
<feature type="compositionally biased region" description="Low complexity" evidence="2">
    <location>
        <begin position="88"/>
        <end position="100"/>
    </location>
</feature>
<feature type="compositionally biased region" description="Gly residues" evidence="2">
    <location>
        <begin position="347"/>
        <end position="373"/>
    </location>
</feature>
<feature type="compositionally biased region" description="Basic and acidic residues" evidence="2">
    <location>
        <begin position="519"/>
        <end position="532"/>
    </location>
</feature>
<protein>
    <recommendedName>
        <fullName evidence="3">C3H1-type domain-containing protein</fullName>
    </recommendedName>
</protein>
<comment type="caution">
    <text evidence="4">The sequence shown here is derived from an EMBL/GenBank/DDBJ whole genome shotgun (WGS) entry which is preliminary data.</text>
</comment>
<dbReference type="Proteomes" id="UP000770015">
    <property type="component" value="Unassembled WGS sequence"/>
</dbReference>
<reference evidence="4" key="1">
    <citation type="journal article" date="2021" name="Nat. Commun.">
        <title>Genetic determinants of endophytism in the Arabidopsis root mycobiome.</title>
        <authorList>
            <person name="Mesny F."/>
            <person name="Miyauchi S."/>
            <person name="Thiergart T."/>
            <person name="Pickel B."/>
            <person name="Atanasova L."/>
            <person name="Karlsson M."/>
            <person name="Huettel B."/>
            <person name="Barry K.W."/>
            <person name="Haridas S."/>
            <person name="Chen C."/>
            <person name="Bauer D."/>
            <person name="Andreopoulos W."/>
            <person name="Pangilinan J."/>
            <person name="LaButti K."/>
            <person name="Riley R."/>
            <person name="Lipzen A."/>
            <person name="Clum A."/>
            <person name="Drula E."/>
            <person name="Henrissat B."/>
            <person name="Kohler A."/>
            <person name="Grigoriev I.V."/>
            <person name="Martin F.M."/>
            <person name="Hacquard S."/>
        </authorList>
    </citation>
    <scope>NUCLEOTIDE SEQUENCE</scope>
    <source>
        <strain evidence="4">MPI-SDFR-AT-0117</strain>
    </source>
</reference>
<evidence type="ECO:0000313" key="5">
    <source>
        <dbReference type="Proteomes" id="UP000770015"/>
    </source>
</evidence>
<feature type="region of interest" description="Disordered" evidence="2">
    <location>
        <begin position="503"/>
        <end position="532"/>
    </location>
</feature>
<proteinExistence type="predicted"/>
<feature type="compositionally biased region" description="Polar residues" evidence="2">
    <location>
        <begin position="106"/>
        <end position="145"/>
    </location>
</feature>
<evidence type="ECO:0000256" key="2">
    <source>
        <dbReference type="SAM" id="MobiDB-lite"/>
    </source>
</evidence>
<feature type="region of interest" description="Disordered" evidence="2">
    <location>
        <begin position="71"/>
        <end position="145"/>
    </location>
</feature>
<evidence type="ECO:0000256" key="1">
    <source>
        <dbReference type="PROSITE-ProRule" id="PRU00723"/>
    </source>
</evidence>
<feature type="domain" description="C3H1-type" evidence="3">
    <location>
        <begin position="285"/>
        <end position="314"/>
    </location>
</feature>
<dbReference type="GO" id="GO:0008270">
    <property type="term" value="F:zinc ion binding"/>
    <property type="evidence" value="ECO:0007669"/>
    <property type="project" value="UniProtKB-KW"/>
</dbReference>
<feature type="zinc finger region" description="C3H1-type" evidence="1">
    <location>
        <begin position="285"/>
        <end position="314"/>
    </location>
</feature>
<keyword evidence="5" id="KW-1185">Reference proteome</keyword>
<feature type="region of interest" description="Disordered" evidence="2">
    <location>
        <begin position="426"/>
        <end position="482"/>
    </location>
</feature>
<keyword evidence="1" id="KW-0479">Metal-binding</keyword>
<sequence length="532" mass="58233">MDAFLANASDNSSSPEAASSVASRFTTPELDGPYRSGHSADKAVSVWEGRRADITSFGSAANMVDRLPFQAAGQQQHRATMSSDPRQQRWQQYQTQNQYTMASAAASPTETERSTMYTQQQYLESPSWRLPSTTRGANNTAGTSPIQSHEYNMLQWQQQLLQQQQQQNQQHNQQQHHRPPRQQQQGAVSHMDSFYAYCFDRGNGTYTRLIPADMIPPLMNVPATQLGSEGMLVLPLPLRPPPFGPLSNIEPVTVLKTPPPSPVSGSDTIQKKIDHIVATTPTPQKRPKIYCDKWVHEGVCAFTQQGCKYKHEMPLDKATQMSLGLFHGLPTWWKKQQAERQREQPDGGMGFGGGGNGDNNAGAVGGGSGGNGRPHGIASIPQNPGLTANTTDAVRTLQSVSWRRPETVTTALGSCGGTKLLESTGYHSSMGSLRSPTTVTETRGFSHQNSSPTSPCLFGPIGPPLRHNTTEGGPTSYPSSMAMNIGRSAVSRDTEMDGMVRSRMTASEKGQAEQQQRQRRSEDLARLDHLRF</sequence>
<feature type="compositionally biased region" description="Polar residues" evidence="2">
    <location>
        <begin position="470"/>
        <end position="482"/>
    </location>
</feature>
<feature type="region of interest" description="Disordered" evidence="2">
    <location>
        <begin position="160"/>
        <end position="187"/>
    </location>
</feature>
<feature type="compositionally biased region" description="Polar residues" evidence="2">
    <location>
        <begin position="426"/>
        <end position="454"/>
    </location>
</feature>
<dbReference type="AlphaFoldDB" id="A0A9P9AHC7"/>
<feature type="compositionally biased region" description="Low complexity" evidence="2">
    <location>
        <begin position="1"/>
        <end position="23"/>
    </location>
</feature>
<keyword evidence="1" id="KW-0862">Zinc</keyword>
<dbReference type="PROSITE" id="PS50103">
    <property type="entry name" value="ZF_C3H1"/>
    <property type="match status" value="1"/>
</dbReference>
<evidence type="ECO:0000313" key="4">
    <source>
        <dbReference type="EMBL" id="KAH6697595.1"/>
    </source>
</evidence>
<keyword evidence="1" id="KW-0863">Zinc-finger</keyword>
<name>A0A9P9AHC7_9PEZI</name>
<dbReference type="EMBL" id="JAGSXJ010000001">
    <property type="protein sequence ID" value="KAH6697595.1"/>
    <property type="molecule type" value="Genomic_DNA"/>
</dbReference>
<gene>
    <name evidence="4" type="ORF">F5X68DRAFT_257731</name>
</gene>
<feature type="region of interest" description="Disordered" evidence="2">
    <location>
        <begin position="1"/>
        <end position="41"/>
    </location>
</feature>
<feature type="compositionally biased region" description="Polar residues" evidence="2">
    <location>
        <begin position="72"/>
        <end position="85"/>
    </location>
</feature>
<organism evidence="4 5">
    <name type="scientific">Plectosphaerella plurivora</name>
    <dbReference type="NCBI Taxonomy" id="936078"/>
    <lineage>
        <taxon>Eukaryota</taxon>
        <taxon>Fungi</taxon>
        <taxon>Dikarya</taxon>
        <taxon>Ascomycota</taxon>
        <taxon>Pezizomycotina</taxon>
        <taxon>Sordariomycetes</taxon>
        <taxon>Hypocreomycetidae</taxon>
        <taxon>Glomerellales</taxon>
        <taxon>Plectosphaerellaceae</taxon>
        <taxon>Plectosphaerella</taxon>
    </lineage>
</organism>
<accession>A0A9P9AHC7</accession>
<dbReference type="InterPro" id="IPR000571">
    <property type="entry name" value="Znf_CCCH"/>
</dbReference>
<feature type="region of interest" description="Disordered" evidence="2">
    <location>
        <begin position="337"/>
        <end position="387"/>
    </location>
</feature>
<dbReference type="OrthoDB" id="5355510at2759"/>